<keyword evidence="1" id="KW-0732">Signal</keyword>
<keyword evidence="3" id="KW-1185">Reference proteome</keyword>
<dbReference type="OrthoDB" id="6079393at2759"/>
<dbReference type="EMBL" id="CACVKT020006819">
    <property type="protein sequence ID" value="CAC5403703.1"/>
    <property type="molecule type" value="Genomic_DNA"/>
</dbReference>
<dbReference type="GO" id="GO:0005615">
    <property type="term" value="C:extracellular space"/>
    <property type="evidence" value="ECO:0007669"/>
    <property type="project" value="TreeGrafter"/>
</dbReference>
<accession>A0A6J8D4Q1</accession>
<organism evidence="2 3">
    <name type="scientific">Mytilus coruscus</name>
    <name type="common">Sea mussel</name>
    <dbReference type="NCBI Taxonomy" id="42192"/>
    <lineage>
        <taxon>Eukaryota</taxon>
        <taxon>Metazoa</taxon>
        <taxon>Spiralia</taxon>
        <taxon>Lophotrochozoa</taxon>
        <taxon>Mollusca</taxon>
        <taxon>Bivalvia</taxon>
        <taxon>Autobranchia</taxon>
        <taxon>Pteriomorphia</taxon>
        <taxon>Mytilida</taxon>
        <taxon>Mytiloidea</taxon>
        <taxon>Mytilidae</taxon>
        <taxon>Mytilinae</taxon>
        <taxon>Mytilus</taxon>
    </lineage>
</organism>
<sequence>MAFIVVLQLLLYFNLCLMDESREKNERHGSKRLLLNDPDAINNRLNNLEKSLQQQQATILQQQARISQQETTIHQLVQSNPQAASVYAIIVYFSTKKGYAAGQEYYYTTNRFGGPSNMLCLPKDPELSNRTGSSSSRLYGTEFEGNNFAPGSANEDVPCALCRSSNTSSSVMIPGRKSCYSGWKRDYLGILASNCYSCKASSYICVDMNPEFIAGGERSNDNNLLYATSMKCGSLPCPPYHNDLEVYCVICSK</sequence>
<dbReference type="PANTHER" id="PTHR24024">
    <property type="entry name" value="PULMONARY SURFACTANT-ASSOCIATED PROTEIN A"/>
    <property type="match status" value="1"/>
</dbReference>
<dbReference type="InterPro" id="IPR051077">
    <property type="entry name" value="Ca-dependent_lectin"/>
</dbReference>
<feature type="signal peptide" evidence="1">
    <location>
        <begin position="1"/>
        <end position="18"/>
    </location>
</feature>
<feature type="chain" id="PRO_5026934726" evidence="1">
    <location>
        <begin position="19"/>
        <end position="253"/>
    </location>
</feature>
<proteinExistence type="predicted"/>
<evidence type="ECO:0000256" key="1">
    <source>
        <dbReference type="SAM" id="SignalP"/>
    </source>
</evidence>
<reference evidence="2 3" key="1">
    <citation type="submission" date="2020-06" db="EMBL/GenBank/DDBJ databases">
        <authorList>
            <person name="Li R."/>
            <person name="Bekaert M."/>
        </authorList>
    </citation>
    <scope>NUCLEOTIDE SEQUENCE [LARGE SCALE GENOMIC DNA]</scope>
    <source>
        <strain evidence="3">wild</strain>
    </source>
</reference>
<evidence type="ECO:0000313" key="3">
    <source>
        <dbReference type="Proteomes" id="UP000507470"/>
    </source>
</evidence>
<protein>
    <submittedName>
        <fullName evidence="2">Uncharacterized protein</fullName>
    </submittedName>
</protein>
<dbReference type="AlphaFoldDB" id="A0A6J8D4Q1"/>
<name>A0A6J8D4Q1_MYTCO</name>
<gene>
    <name evidence="2" type="ORF">MCOR_37575</name>
</gene>
<dbReference type="PANTHER" id="PTHR24024:SF18">
    <property type="entry name" value="SHORT-CHAIN COLLAGEN C4-LIKE"/>
    <property type="match status" value="1"/>
</dbReference>
<evidence type="ECO:0000313" key="2">
    <source>
        <dbReference type="EMBL" id="CAC5403703.1"/>
    </source>
</evidence>
<dbReference type="Proteomes" id="UP000507470">
    <property type="component" value="Unassembled WGS sequence"/>
</dbReference>